<dbReference type="PANTHER" id="PTHR41774">
    <property type="match status" value="1"/>
</dbReference>
<name>A0A3E2THT6_9FIRM</name>
<evidence type="ECO:0008006" key="3">
    <source>
        <dbReference type="Google" id="ProtNLM"/>
    </source>
</evidence>
<dbReference type="RefSeq" id="WP_117522001.1">
    <property type="nucleotide sequence ID" value="NZ_QVEU01000006.1"/>
</dbReference>
<accession>A0A3E2THT6</accession>
<comment type="caution">
    <text evidence="1">The sequence shown here is derived from an EMBL/GenBank/DDBJ whole genome shotgun (WGS) entry which is preliminary data.</text>
</comment>
<dbReference type="InterPro" id="IPR036069">
    <property type="entry name" value="DUF34/NIF3_sf"/>
</dbReference>
<reference evidence="1 2" key="1">
    <citation type="submission" date="2018-08" db="EMBL/GenBank/DDBJ databases">
        <title>A genome reference for cultivated species of the human gut microbiota.</title>
        <authorList>
            <person name="Zou Y."/>
            <person name="Xue W."/>
            <person name="Luo G."/>
        </authorList>
    </citation>
    <scope>NUCLEOTIDE SEQUENCE [LARGE SCALE GENOMIC DNA]</scope>
    <source>
        <strain evidence="1 2">OF01-3</strain>
    </source>
</reference>
<dbReference type="EMBL" id="QVEU01000006">
    <property type="protein sequence ID" value="RGB75281.1"/>
    <property type="molecule type" value="Genomic_DNA"/>
</dbReference>
<gene>
    <name evidence="1" type="ORF">DXA39_07005</name>
</gene>
<dbReference type="PANTHER" id="PTHR41774:SF1">
    <property type="entry name" value="NGG1P INTERACTING FACTOR NIF3"/>
    <property type="match status" value="1"/>
</dbReference>
<dbReference type="SUPFAM" id="SSF102705">
    <property type="entry name" value="NIF3 (NGG1p interacting factor 3)-like"/>
    <property type="match status" value="1"/>
</dbReference>
<dbReference type="AlphaFoldDB" id="A0A3E2THT6"/>
<evidence type="ECO:0000313" key="2">
    <source>
        <dbReference type="Proteomes" id="UP000261011"/>
    </source>
</evidence>
<evidence type="ECO:0000313" key="1">
    <source>
        <dbReference type="EMBL" id="RGB75281.1"/>
    </source>
</evidence>
<proteinExistence type="predicted"/>
<sequence length="103" mass="12014">MDYIKVEVFVPEEDKWKIIEGLNKKEILKDNGYDSVFSEAKVIGHFIPLKGSNPDKGEIDKLCDVNEVKLEFRIKETYKDLAFDIIKKNHPYEVPVINFIDLL</sequence>
<dbReference type="OrthoDB" id="1690807at2"/>
<protein>
    <recommendedName>
        <fullName evidence="3">Cytochrome C biogenesis protein</fullName>
    </recommendedName>
</protein>
<dbReference type="InterPro" id="IPR015867">
    <property type="entry name" value="N-reg_PII/ATP_PRibTrfase_C"/>
</dbReference>
<dbReference type="Proteomes" id="UP000261011">
    <property type="component" value="Unassembled WGS sequence"/>
</dbReference>
<keyword evidence="2" id="KW-1185">Reference proteome</keyword>
<organism evidence="1 2">
    <name type="scientific">Anaerococcus nagyae</name>
    <dbReference type="NCBI Taxonomy" id="1755241"/>
    <lineage>
        <taxon>Bacteria</taxon>
        <taxon>Bacillati</taxon>
        <taxon>Bacillota</taxon>
        <taxon>Tissierellia</taxon>
        <taxon>Tissierellales</taxon>
        <taxon>Peptoniphilaceae</taxon>
        <taxon>Anaerococcus</taxon>
    </lineage>
</organism>
<dbReference type="Gene3D" id="3.30.70.120">
    <property type="match status" value="1"/>
</dbReference>